<gene>
    <name evidence="1" type="ORF">HMPREF9460_00412</name>
</gene>
<organism evidence="1 2">
    <name type="scientific">Flavonifractor plautii 1_3_50AFAA</name>
    <dbReference type="NCBI Taxonomy" id="742738"/>
    <lineage>
        <taxon>Bacteria</taxon>
        <taxon>Bacillati</taxon>
        <taxon>Bacillota</taxon>
        <taxon>Clostridia</taxon>
        <taxon>Eubacteriales</taxon>
        <taxon>Oscillospiraceae</taxon>
        <taxon>Flavonifractor</taxon>
    </lineage>
</organism>
<comment type="caution">
    <text evidence="1">The sequence shown here is derived from an EMBL/GenBank/DDBJ whole genome shotgun (WGS) entry which is preliminary data.</text>
</comment>
<evidence type="ECO:0000313" key="2">
    <source>
        <dbReference type="Proteomes" id="UP000029585"/>
    </source>
</evidence>
<proteinExistence type="predicted"/>
<dbReference type="RefSeq" id="WP_044938554.1">
    <property type="nucleotide sequence ID" value="NZ_KN174161.1"/>
</dbReference>
<dbReference type="HOGENOM" id="CLU_2450272_0_0_9"/>
<evidence type="ECO:0000313" key="1">
    <source>
        <dbReference type="EMBL" id="KGF57143.1"/>
    </source>
</evidence>
<keyword evidence="2" id="KW-1185">Reference proteome</keyword>
<protein>
    <submittedName>
        <fullName evidence="1">Uncharacterized protein</fullName>
    </submittedName>
</protein>
<dbReference type="EMBL" id="ADLO01000014">
    <property type="protein sequence ID" value="KGF57143.1"/>
    <property type="molecule type" value="Genomic_DNA"/>
</dbReference>
<reference evidence="1 2" key="1">
    <citation type="submission" date="2011-08" db="EMBL/GenBank/DDBJ databases">
        <title>The Genome Sequence of Clostridium orbiscindens 1_3_50AFAA.</title>
        <authorList>
            <consortium name="The Broad Institute Genome Sequencing Platform"/>
            <person name="Earl A."/>
            <person name="Ward D."/>
            <person name="Feldgarden M."/>
            <person name="Gevers D."/>
            <person name="Daigneault M."/>
            <person name="Strauss J."/>
            <person name="Allen-Vercoe E."/>
            <person name="Young S.K."/>
            <person name="Zeng Q."/>
            <person name="Gargeya S."/>
            <person name="Fitzgerald M."/>
            <person name="Haas B."/>
            <person name="Abouelleil A."/>
            <person name="Alvarado L."/>
            <person name="Arachchi H.M."/>
            <person name="Berlin A."/>
            <person name="Brown A."/>
            <person name="Chapman S.B."/>
            <person name="Chen Z."/>
            <person name="Dunbar C."/>
            <person name="Freedman E."/>
            <person name="Gearin G."/>
            <person name="Gellesch M."/>
            <person name="Goldberg J."/>
            <person name="Griggs A."/>
            <person name="Gujja S."/>
            <person name="Heiman D."/>
            <person name="Howarth C."/>
            <person name="Larson L."/>
            <person name="Lui A."/>
            <person name="MacDonald P.J.P."/>
            <person name="Montmayeur A."/>
            <person name="Murphy C."/>
            <person name="Neiman D."/>
            <person name="Pearson M."/>
            <person name="Priest M."/>
            <person name="Roberts A."/>
            <person name="Saif S."/>
            <person name="Shea T."/>
            <person name="Shenoy N."/>
            <person name="Sisk P."/>
            <person name="Stolte C."/>
            <person name="Sykes S."/>
            <person name="Wortman J."/>
            <person name="Nusbaum C."/>
            <person name="Birren B."/>
        </authorList>
    </citation>
    <scope>NUCLEOTIDE SEQUENCE [LARGE SCALE GENOMIC DNA]</scope>
    <source>
        <strain evidence="1 2">1_3_50AFAA</strain>
    </source>
</reference>
<dbReference type="PATRIC" id="fig|742738.3.peg.434"/>
<sequence length="81" mass="9003">MSSIPFFARRRLCSTFNAQEVGQLRAALQAAGVEFIIQQNRQNGSFFGIGLQLVPPSVEYIIYVHEDDFELAQAALQGTLN</sequence>
<name>A0A096BCJ1_FLAPL</name>
<accession>A0A096BCJ1</accession>
<dbReference type="Proteomes" id="UP000029585">
    <property type="component" value="Unassembled WGS sequence"/>
</dbReference>
<dbReference type="AlphaFoldDB" id="A0A096BCJ1"/>